<evidence type="ECO:0000313" key="7">
    <source>
        <dbReference type="Proteomes" id="UP000051086"/>
    </source>
</evidence>
<dbReference type="PROSITE" id="PS00893">
    <property type="entry name" value="NUDIX_BOX"/>
    <property type="match status" value="1"/>
</dbReference>
<dbReference type="GO" id="GO:0016787">
    <property type="term" value="F:hydrolase activity"/>
    <property type="evidence" value="ECO:0007669"/>
    <property type="project" value="UniProtKB-KW"/>
</dbReference>
<keyword evidence="6" id="KW-0808">Transferase</keyword>
<comment type="similarity">
    <text evidence="3">Belongs to the Nudix hydrolase family.</text>
</comment>
<dbReference type="Gene3D" id="3.90.79.10">
    <property type="entry name" value="Nucleoside Triphosphate Pyrophosphohydrolase"/>
    <property type="match status" value="1"/>
</dbReference>
<dbReference type="Proteomes" id="UP000051887">
    <property type="component" value="Unassembled WGS sequence"/>
</dbReference>
<evidence type="ECO:0000259" key="4">
    <source>
        <dbReference type="PROSITE" id="PS51462"/>
    </source>
</evidence>
<dbReference type="OrthoDB" id="9761969at2"/>
<evidence type="ECO:0000313" key="6">
    <source>
        <dbReference type="EMBL" id="CUH70551.1"/>
    </source>
</evidence>
<organism evidence="6 8">
    <name type="scientific">Thalassovita autumnalis</name>
    <dbReference type="NCBI Taxonomy" id="2072972"/>
    <lineage>
        <taxon>Bacteria</taxon>
        <taxon>Pseudomonadati</taxon>
        <taxon>Pseudomonadota</taxon>
        <taxon>Alphaproteobacteria</taxon>
        <taxon>Rhodobacterales</taxon>
        <taxon>Roseobacteraceae</taxon>
        <taxon>Thalassovita</taxon>
    </lineage>
</organism>
<evidence type="ECO:0000313" key="8">
    <source>
        <dbReference type="Proteomes" id="UP000051887"/>
    </source>
</evidence>
<keyword evidence="6" id="KW-0548">Nucleotidyltransferase</keyword>
<reference evidence="5 7" key="2">
    <citation type="submission" date="2015-09" db="EMBL/GenBank/DDBJ databases">
        <authorList>
            <person name="Rodrigo-Torres L."/>
            <person name="Arahal D.R."/>
        </authorList>
    </citation>
    <scope>NUCLEOTIDE SEQUENCE [LARGE SCALE GENOMIC DNA]</scope>
    <source>
        <strain evidence="5 7">CECT 5118</strain>
    </source>
</reference>
<dbReference type="EMBL" id="CYSC01000007">
    <property type="protein sequence ID" value="CUH70551.1"/>
    <property type="molecule type" value="Genomic_DNA"/>
</dbReference>
<dbReference type="InterPro" id="IPR020084">
    <property type="entry name" value="NUDIX_hydrolase_CS"/>
</dbReference>
<evidence type="ECO:0000256" key="1">
    <source>
        <dbReference type="ARBA" id="ARBA00001946"/>
    </source>
</evidence>
<dbReference type="AlphaFoldDB" id="A0A0N7LX04"/>
<dbReference type="RefSeq" id="WP_131727417.1">
    <property type="nucleotide sequence ID" value="NZ_CYSB01000025.1"/>
</dbReference>
<reference evidence="6 8" key="1">
    <citation type="submission" date="2015-09" db="EMBL/GenBank/DDBJ databases">
        <authorList>
            <consortium name="Swine Surveillance"/>
        </authorList>
    </citation>
    <scope>NUCLEOTIDE SEQUENCE [LARGE SCALE GENOMIC DNA]</scope>
    <source>
        <strain evidence="6 8">5120</strain>
    </source>
</reference>
<dbReference type="InterPro" id="IPR015797">
    <property type="entry name" value="NUDIX_hydrolase-like_dom_sf"/>
</dbReference>
<dbReference type="EMBL" id="CYSB01000025">
    <property type="protein sequence ID" value="CUH65532.1"/>
    <property type="molecule type" value="Genomic_DNA"/>
</dbReference>
<dbReference type="SUPFAM" id="SSF55811">
    <property type="entry name" value="Nudix"/>
    <property type="match status" value="1"/>
</dbReference>
<dbReference type="Proteomes" id="UP000051086">
    <property type="component" value="Unassembled WGS sequence"/>
</dbReference>
<dbReference type="PRINTS" id="PR00502">
    <property type="entry name" value="NUDIXFAMILY"/>
</dbReference>
<gene>
    <name evidence="5" type="ORF">TL5118_01347</name>
    <name evidence="6" type="ORF">TL5120_00328</name>
</gene>
<dbReference type="PROSITE" id="PS51462">
    <property type="entry name" value="NUDIX"/>
    <property type="match status" value="1"/>
</dbReference>
<evidence type="ECO:0000256" key="3">
    <source>
        <dbReference type="RuleBase" id="RU003476"/>
    </source>
</evidence>
<keyword evidence="7" id="KW-1185">Reference proteome</keyword>
<proteinExistence type="inferred from homology"/>
<dbReference type="Pfam" id="PF00293">
    <property type="entry name" value="NUDIX"/>
    <property type="match status" value="1"/>
</dbReference>
<evidence type="ECO:0000313" key="5">
    <source>
        <dbReference type="EMBL" id="CUH65532.1"/>
    </source>
</evidence>
<dbReference type="PANTHER" id="PTHR43736:SF1">
    <property type="entry name" value="DIHYDRONEOPTERIN TRIPHOSPHATE DIPHOSPHATASE"/>
    <property type="match status" value="1"/>
</dbReference>
<keyword evidence="2 3" id="KW-0378">Hydrolase</keyword>
<dbReference type="InterPro" id="IPR000086">
    <property type="entry name" value="NUDIX_hydrolase_dom"/>
</dbReference>
<accession>A0A0N7LX04</accession>
<comment type="cofactor">
    <cofactor evidence="1">
        <name>Mg(2+)</name>
        <dbReference type="ChEBI" id="CHEBI:18420"/>
    </cofactor>
</comment>
<name>A0A0N7LX04_9RHOB</name>
<dbReference type="PANTHER" id="PTHR43736">
    <property type="entry name" value="ADP-RIBOSE PYROPHOSPHATASE"/>
    <property type="match status" value="1"/>
</dbReference>
<dbReference type="InterPro" id="IPR020476">
    <property type="entry name" value="Nudix_hydrolase"/>
</dbReference>
<dbReference type="GO" id="GO:0016779">
    <property type="term" value="F:nucleotidyltransferase activity"/>
    <property type="evidence" value="ECO:0007669"/>
    <property type="project" value="UniProtKB-KW"/>
</dbReference>
<protein>
    <submittedName>
        <fullName evidence="6">Bifunctional NMN adenylyltransferase/Nudix hydrolase</fullName>
    </submittedName>
</protein>
<feature type="domain" description="Nudix hydrolase" evidence="4">
    <location>
        <begin position="5"/>
        <end position="140"/>
    </location>
</feature>
<evidence type="ECO:0000256" key="2">
    <source>
        <dbReference type="ARBA" id="ARBA00022801"/>
    </source>
</evidence>
<dbReference type="CDD" id="cd04673">
    <property type="entry name" value="NUDIX_ADPRase"/>
    <property type="match status" value="1"/>
</dbReference>
<sequence>MNGVSNRPALAALAVTVHDDHVLLVRRRKEPDRGLWGYPGGHVEAGETVAVAAARELAEETGVRAEPLRTLGGIDEIGHHGDGAVKHHYYLVAVQCRYLAGVPQAADDAEEAAWIPVADVLARRIEMSDYVDDLLEQVLASA</sequence>